<dbReference type="RefSeq" id="WP_091545071.1">
    <property type="nucleotide sequence ID" value="NZ_FMUS01000020.1"/>
</dbReference>
<evidence type="ECO:0000313" key="2">
    <source>
        <dbReference type="Proteomes" id="UP000198636"/>
    </source>
</evidence>
<dbReference type="STRING" id="1120976.SAMN03080606_02894"/>
<dbReference type="InterPro" id="IPR016031">
    <property type="entry name" value="Trp_RNA-bd_attenuator-like_dom"/>
</dbReference>
<accession>A0A1G5JKJ1</accession>
<proteinExistence type="predicted"/>
<dbReference type="InterPro" id="IPR036983">
    <property type="entry name" value="AIM24_sf"/>
</dbReference>
<reference evidence="1 2" key="1">
    <citation type="submission" date="2016-10" db="EMBL/GenBank/DDBJ databases">
        <authorList>
            <person name="de Groot N.N."/>
        </authorList>
    </citation>
    <scope>NUCLEOTIDE SEQUENCE [LARGE SCALE GENOMIC DNA]</scope>
    <source>
        <strain evidence="1 2">DSM 18978</strain>
    </source>
</reference>
<sequence length="227" mass="24933">MEYKIVGTTMPLVELTLKRGDVIKSQAGAMKWMDSQVQMKTSMDGGVGGFFKRKLMGESGFLNFFEAERDGDRIAFGHTFPGYIIPIEVDHRSIICQKRSFLCSTMDVEVEIAFQRKLGSGFFGGEGFIMQELKGSGIAFVEIDGESIELELKPGESIKVETGAVGMYESTVSMNVEMVKGFSNILFGGEGLFLTTLTGPGKVWIQTMPISSMAGELFPYLPKPSSR</sequence>
<gene>
    <name evidence="1" type="ORF">SAMN03080606_02894</name>
</gene>
<dbReference type="Pfam" id="PF01987">
    <property type="entry name" value="AIM24"/>
    <property type="match status" value="1"/>
</dbReference>
<evidence type="ECO:0000313" key="1">
    <source>
        <dbReference type="EMBL" id="SCY88885.1"/>
    </source>
</evidence>
<dbReference type="PANTHER" id="PTHR43657">
    <property type="entry name" value="TRYPTOPHAN RNA-BINDING ATTENUATOR PROTEIN-LIKE PROTEIN"/>
    <property type="match status" value="1"/>
</dbReference>
<organism evidence="1 2">
    <name type="scientific">Alkaliphilus peptidifermentans DSM 18978</name>
    <dbReference type="NCBI Taxonomy" id="1120976"/>
    <lineage>
        <taxon>Bacteria</taxon>
        <taxon>Bacillati</taxon>
        <taxon>Bacillota</taxon>
        <taxon>Clostridia</taxon>
        <taxon>Peptostreptococcales</taxon>
        <taxon>Natronincolaceae</taxon>
        <taxon>Alkaliphilus</taxon>
    </lineage>
</organism>
<protein>
    <submittedName>
        <fullName evidence="1">TIGR00266 family protein</fullName>
    </submittedName>
</protein>
<dbReference type="Gene3D" id="3.60.160.10">
    <property type="entry name" value="Mitochondrial biogenesis AIM24"/>
    <property type="match status" value="1"/>
</dbReference>
<dbReference type="InterPro" id="IPR002838">
    <property type="entry name" value="AIM24"/>
</dbReference>
<dbReference type="OrthoDB" id="9779518at2"/>
<dbReference type="Proteomes" id="UP000198636">
    <property type="component" value="Unassembled WGS sequence"/>
</dbReference>
<keyword evidence="2" id="KW-1185">Reference proteome</keyword>
<dbReference type="EMBL" id="FMUS01000020">
    <property type="protein sequence ID" value="SCY88885.1"/>
    <property type="molecule type" value="Genomic_DNA"/>
</dbReference>
<dbReference type="AlphaFoldDB" id="A0A1G5JKJ1"/>
<name>A0A1G5JKJ1_9FIRM</name>
<dbReference type="NCBIfam" id="TIGR00266">
    <property type="entry name" value="TIGR00266 family protein"/>
    <property type="match status" value="1"/>
</dbReference>
<dbReference type="SUPFAM" id="SSF51219">
    <property type="entry name" value="TRAP-like"/>
    <property type="match status" value="1"/>
</dbReference>
<dbReference type="PANTHER" id="PTHR43657:SF1">
    <property type="entry name" value="ALTERED INHERITANCE OF MITOCHONDRIA PROTEIN 24, MITOCHONDRIAL"/>
    <property type="match status" value="1"/>
</dbReference>